<keyword evidence="1" id="KW-0472">Membrane</keyword>
<proteinExistence type="predicted"/>
<keyword evidence="1" id="KW-1133">Transmembrane helix</keyword>
<evidence type="ECO:0008006" key="3">
    <source>
        <dbReference type="Google" id="ProtNLM"/>
    </source>
</evidence>
<gene>
    <name evidence="2" type="ORF">LCGC14_0415220</name>
</gene>
<evidence type="ECO:0000313" key="2">
    <source>
        <dbReference type="EMBL" id="KKN71977.1"/>
    </source>
</evidence>
<organism evidence="2">
    <name type="scientific">marine sediment metagenome</name>
    <dbReference type="NCBI Taxonomy" id="412755"/>
    <lineage>
        <taxon>unclassified sequences</taxon>
        <taxon>metagenomes</taxon>
        <taxon>ecological metagenomes</taxon>
    </lineage>
</organism>
<name>A0A0F9TAH6_9ZZZZ</name>
<dbReference type="AlphaFoldDB" id="A0A0F9TAH6"/>
<dbReference type="EMBL" id="LAZR01000372">
    <property type="protein sequence ID" value="KKN71977.1"/>
    <property type="molecule type" value="Genomic_DNA"/>
</dbReference>
<keyword evidence="1" id="KW-0812">Transmembrane</keyword>
<comment type="caution">
    <text evidence="2">The sequence shown here is derived from an EMBL/GenBank/DDBJ whole genome shotgun (WGS) entry which is preliminary data.</text>
</comment>
<feature type="transmembrane region" description="Helical" evidence="1">
    <location>
        <begin position="12"/>
        <end position="33"/>
    </location>
</feature>
<evidence type="ECO:0000256" key="1">
    <source>
        <dbReference type="SAM" id="Phobius"/>
    </source>
</evidence>
<sequence>MENLKLLPSKQQGVVLLTALIMVIAVTGIAVTLMSSSTIDIKITNAAQEREVAENQLIGEVQRVIASEAKEGADSDFFLTPDEIATDSGKLDGDGNKITIPEKDITEPGHEMKSIMTNLNNGLLELNCPRSYSFTAGVSCNMVQVSTTIEYGSKSKHQLTIVTGIAQEMASTGKGI</sequence>
<reference evidence="2" key="1">
    <citation type="journal article" date="2015" name="Nature">
        <title>Complex archaea that bridge the gap between prokaryotes and eukaryotes.</title>
        <authorList>
            <person name="Spang A."/>
            <person name="Saw J.H."/>
            <person name="Jorgensen S.L."/>
            <person name="Zaremba-Niedzwiedzka K."/>
            <person name="Martijn J."/>
            <person name="Lind A.E."/>
            <person name="van Eijk R."/>
            <person name="Schleper C."/>
            <person name="Guy L."/>
            <person name="Ettema T.J."/>
        </authorList>
    </citation>
    <scope>NUCLEOTIDE SEQUENCE</scope>
</reference>
<accession>A0A0F9TAH6</accession>
<protein>
    <recommendedName>
        <fullName evidence="3">Type 4 fimbrial biogenesis protein PilX N-terminal domain-containing protein</fullName>
    </recommendedName>
</protein>